<dbReference type="EMBL" id="BAAAND010000003">
    <property type="protein sequence ID" value="GAA1574624.1"/>
    <property type="molecule type" value="Genomic_DNA"/>
</dbReference>
<evidence type="ECO:0000259" key="1">
    <source>
        <dbReference type="PROSITE" id="PS50943"/>
    </source>
</evidence>
<sequence length="218" mass="24389">MEIAETFADGYGVNPRVAFRLAHGWSQREAAEQWNQRWPDEPKTFKNLSYWEQWPAATGYTPSLDVLSRLAQLYQCSVADLVVDVADFREMDSAQTVGGNLTGLWRSTYSYFSSGRGEELHGEHTIRLRHAGGRIVGASDCGDRESKLGLELSLRGAIATGTWTERTSPSGYYRGAVYHGAIQLVVSPHGRAMTGRWLGFGKQFNVNTGDWHLDWLDD</sequence>
<dbReference type="InterPro" id="IPR010982">
    <property type="entry name" value="Lambda_DNA-bd_dom_sf"/>
</dbReference>
<dbReference type="InterPro" id="IPR001387">
    <property type="entry name" value="Cro/C1-type_HTH"/>
</dbReference>
<feature type="domain" description="HTH cro/C1-type" evidence="1">
    <location>
        <begin position="60"/>
        <end position="81"/>
    </location>
</feature>
<dbReference type="Gene3D" id="1.10.260.40">
    <property type="entry name" value="lambda repressor-like DNA-binding domains"/>
    <property type="match status" value="1"/>
</dbReference>
<reference evidence="2 3" key="1">
    <citation type="journal article" date="2019" name="Int. J. Syst. Evol. Microbiol.">
        <title>The Global Catalogue of Microorganisms (GCM) 10K type strain sequencing project: providing services to taxonomists for standard genome sequencing and annotation.</title>
        <authorList>
            <consortium name="The Broad Institute Genomics Platform"/>
            <consortium name="The Broad Institute Genome Sequencing Center for Infectious Disease"/>
            <person name="Wu L."/>
            <person name="Ma J."/>
        </authorList>
    </citation>
    <scope>NUCLEOTIDE SEQUENCE [LARGE SCALE GENOMIC DNA]</scope>
    <source>
        <strain evidence="2 3">JCM 14304</strain>
    </source>
</reference>
<protein>
    <recommendedName>
        <fullName evidence="1">HTH cro/C1-type domain-containing protein</fullName>
    </recommendedName>
</protein>
<proteinExistence type="predicted"/>
<gene>
    <name evidence="2" type="ORF">GCM10009742_17100</name>
</gene>
<comment type="caution">
    <text evidence="2">The sequence shown here is derived from an EMBL/GenBank/DDBJ whole genome shotgun (WGS) entry which is preliminary data.</text>
</comment>
<evidence type="ECO:0000313" key="2">
    <source>
        <dbReference type="EMBL" id="GAA1574624.1"/>
    </source>
</evidence>
<keyword evidence="3" id="KW-1185">Reference proteome</keyword>
<dbReference type="CDD" id="cd00093">
    <property type="entry name" value="HTH_XRE"/>
    <property type="match status" value="1"/>
</dbReference>
<name>A0ABN2DC71_9ACTN</name>
<dbReference type="PROSITE" id="PS50943">
    <property type="entry name" value="HTH_CROC1"/>
    <property type="match status" value="1"/>
</dbReference>
<dbReference type="Proteomes" id="UP001500190">
    <property type="component" value="Unassembled WGS sequence"/>
</dbReference>
<organism evidence="2 3">
    <name type="scientific">Kribbella karoonensis</name>
    <dbReference type="NCBI Taxonomy" id="324851"/>
    <lineage>
        <taxon>Bacteria</taxon>
        <taxon>Bacillati</taxon>
        <taxon>Actinomycetota</taxon>
        <taxon>Actinomycetes</taxon>
        <taxon>Propionibacteriales</taxon>
        <taxon>Kribbellaceae</taxon>
        <taxon>Kribbella</taxon>
    </lineage>
</organism>
<dbReference type="RefSeq" id="WP_344188900.1">
    <property type="nucleotide sequence ID" value="NZ_BAAAND010000003.1"/>
</dbReference>
<accession>A0ABN2DC71</accession>
<evidence type="ECO:0000313" key="3">
    <source>
        <dbReference type="Proteomes" id="UP001500190"/>
    </source>
</evidence>